<reference evidence="1 2" key="1">
    <citation type="journal article" date="2020" name="ISME J.">
        <title>Comparative genomics reveals insights into cyanobacterial evolution and habitat adaptation.</title>
        <authorList>
            <person name="Chen M.Y."/>
            <person name="Teng W.K."/>
            <person name="Zhao L."/>
            <person name="Hu C.X."/>
            <person name="Zhou Y.K."/>
            <person name="Han B.P."/>
            <person name="Song L.R."/>
            <person name="Shu W.S."/>
        </authorList>
    </citation>
    <scope>NUCLEOTIDE SEQUENCE [LARGE SCALE GENOMIC DNA]</scope>
    <source>
        <strain evidence="1 2">FACHB-252</strain>
    </source>
</reference>
<gene>
    <name evidence="1" type="ORF">H6G94_23065</name>
</gene>
<dbReference type="EMBL" id="JACJTC010000017">
    <property type="protein sequence ID" value="MBD2614120.1"/>
    <property type="molecule type" value="Genomic_DNA"/>
</dbReference>
<evidence type="ECO:0000313" key="2">
    <source>
        <dbReference type="Proteomes" id="UP000606396"/>
    </source>
</evidence>
<sequence length="55" mass="6027">MNNWFSTSSSSYSLLGNASNNNPIFPPIYIPTTPPIGTLPNVSPIIIIQSSQMRF</sequence>
<name>A0ABR8HGF4_NOSPU</name>
<proteinExistence type="predicted"/>
<dbReference type="Proteomes" id="UP000606396">
    <property type="component" value="Unassembled WGS sequence"/>
</dbReference>
<comment type="caution">
    <text evidence="1">The sequence shown here is derived from an EMBL/GenBank/DDBJ whole genome shotgun (WGS) entry which is preliminary data.</text>
</comment>
<dbReference type="RefSeq" id="WP_190951189.1">
    <property type="nucleotide sequence ID" value="NZ_JACJTC010000017.1"/>
</dbReference>
<evidence type="ECO:0000313" key="1">
    <source>
        <dbReference type="EMBL" id="MBD2614120.1"/>
    </source>
</evidence>
<accession>A0ABR8HGF4</accession>
<organism evidence="1 2">
    <name type="scientific">Nostoc punctiforme FACHB-252</name>
    <dbReference type="NCBI Taxonomy" id="1357509"/>
    <lineage>
        <taxon>Bacteria</taxon>
        <taxon>Bacillati</taxon>
        <taxon>Cyanobacteriota</taxon>
        <taxon>Cyanophyceae</taxon>
        <taxon>Nostocales</taxon>
        <taxon>Nostocaceae</taxon>
        <taxon>Nostoc</taxon>
    </lineage>
</organism>
<keyword evidence="2" id="KW-1185">Reference proteome</keyword>
<protein>
    <submittedName>
        <fullName evidence="1">Uncharacterized protein</fullName>
    </submittedName>
</protein>